<evidence type="ECO:0000313" key="1">
    <source>
        <dbReference type="EMBL" id="MVO99591.1"/>
    </source>
</evidence>
<organism evidence="1 2">
    <name type="scientific">Paenibacillus lutrae</name>
    <dbReference type="NCBI Taxonomy" id="2078573"/>
    <lineage>
        <taxon>Bacteria</taxon>
        <taxon>Bacillati</taxon>
        <taxon>Bacillota</taxon>
        <taxon>Bacilli</taxon>
        <taxon>Bacillales</taxon>
        <taxon>Paenibacillaceae</taxon>
        <taxon>Paenibacillus</taxon>
    </lineage>
</organism>
<keyword evidence="2" id="KW-1185">Reference proteome</keyword>
<name>A0A7X3FHA1_9BACL</name>
<gene>
    <name evidence="1" type="ORF">EDM21_08620</name>
</gene>
<reference evidence="1 2" key="1">
    <citation type="journal article" date="2019" name="Microorganisms">
        <title>Paenibacillus lutrae sp. nov., A Chitinolytic Species Isolated from A River Otter in Castril Natural Park, Granada, Spain.</title>
        <authorList>
            <person name="Rodriguez M."/>
            <person name="Reina J.C."/>
            <person name="Bejar V."/>
            <person name="Llamas I."/>
        </authorList>
    </citation>
    <scope>NUCLEOTIDE SEQUENCE [LARGE SCALE GENOMIC DNA]</scope>
    <source>
        <strain evidence="1 2">N10</strain>
    </source>
</reference>
<protein>
    <submittedName>
        <fullName evidence="1">Uncharacterized protein</fullName>
    </submittedName>
</protein>
<dbReference type="Proteomes" id="UP000490800">
    <property type="component" value="Unassembled WGS sequence"/>
</dbReference>
<dbReference type="OrthoDB" id="2618152at2"/>
<dbReference type="RefSeq" id="WP_068774228.1">
    <property type="nucleotide sequence ID" value="NZ_RHLK01000003.1"/>
</dbReference>
<proteinExistence type="predicted"/>
<dbReference type="EMBL" id="RHLK01000003">
    <property type="protein sequence ID" value="MVO99591.1"/>
    <property type="molecule type" value="Genomic_DNA"/>
</dbReference>
<comment type="caution">
    <text evidence="1">The sequence shown here is derived from an EMBL/GenBank/DDBJ whole genome shotgun (WGS) entry which is preliminary data.</text>
</comment>
<evidence type="ECO:0000313" key="2">
    <source>
        <dbReference type="Proteomes" id="UP000490800"/>
    </source>
</evidence>
<sequence>MGTNRLAGIRKFITQEKERILLNIRNGTIGREQATGSLNTLYQLAADIHDINYMKELSSTIALLRSASDTWQGQGIYVNKTANSAPYPPG</sequence>
<dbReference type="AlphaFoldDB" id="A0A7X3FHA1"/>
<accession>A0A7X3FHA1</accession>